<sequence>MFAKYLLEGFNSIVHAVKYKRSEFKDLAISGCRSSAHTTQRLAFSHATSLAKAATQKTIKPAVITVGDELVLGEREHNNNEKWMIKMLTSRGAAPRLCTQVGDRVDDIASIIAFLKKSDYWPIFVSGGLGGTHDDKTREGVATSLNVPCERNEECWNILDIKYKNLPAGFNEQRQRMSSLPRGCTLIRNPVGAPGFSIDGIYAYPGFPRMLHPMMEETVNSLFPDIVDFTTLDVHLETVEAAIAKEVEEFSERWQGVGSIGIYPSNASFGMVKLRLRYPADNEDVRADFDAMVKDMQCRLGVEA</sequence>
<reference evidence="2 3" key="1">
    <citation type="submission" date="2011-02" db="EMBL/GenBank/DDBJ databases">
        <title>The Genome Sequence of Sphaeroforma arctica JP610.</title>
        <authorList>
            <consortium name="The Broad Institute Genome Sequencing Platform"/>
            <person name="Russ C."/>
            <person name="Cuomo C."/>
            <person name="Young S.K."/>
            <person name="Zeng Q."/>
            <person name="Gargeya S."/>
            <person name="Alvarado L."/>
            <person name="Berlin A."/>
            <person name="Chapman S.B."/>
            <person name="Chen Z."/>
            <person name="Freedman E."/>
            <person name="Gellesch M."/>
            <person name="Goldberg J."/>
            <person name="Griggs A."/>
            <person name="Gujja S."/>
            <person name="Heilman E."/>
            <person name="Heiman D."/>
            <person name="Howarth C."/>
            <person name="Mehta T."/>
            <person name="Neiman D."/>
            <person name="Pearson M."/>
            <person name="Roberts A."/>
            <person name="Saif S."/>
            <person name="Shea T."/>
            <person name="Shenoy N."/>
            <person name="Sisk P."/>
            <person name="Stolte C."/>
            <person name="Sykes S."/>
            <person name="White J."/>
            <person name="Yandava C."/>
            <person name="Burger G."/>
            <person name="Gray M.W."/>
            <person name="Holland P.W.H."/>
            <person name="King N."/>
            <person name="Lang F.B.F."/>
            <person name="Roger A.J."/>
            <person name="Ruiz-Trillo I."/>
            <person name="Haas B."/>
            <person name="Nusbaum C."/>
            <person name="Birren B."/>
        </authorList>
    </citation>
    <scope>NUCLEOTIDE SEQUENCE [LARGE SCALE GENOMIC DNA]</scope>
    <source>
        <strain evidence="2 3">JP610</strain>
    </source>
</reference>
<dbReference type="CDD" id="cd00885">
    <property type="entry name" value="cinA"/>
    <property type="match status" value="1"/>
</dbReference>
<name>A0A0L0GBL6_9EUKA</name>
<dbReference type="Proteomes" id="UP000054560">
    <property type="component" value="Unassembled WGS sequence"/>
</dbReference>
<dbReference type="GeneID" id="25901949"/>
<gene>
    <name evidence="2" type="ORF">SARC_01445</name>
</gene>
<evidence type="ECO:0000259" key="1">
    <source>
        <dbReference type="SMART" id="SM00852"/>
    </source>
</evidence>
<dbReference type="OrthoDB" id="270728at2759"/>
<protein>
    <recommendedName>
        <fullName evidence="1">MoaB/Mog domain-containing protein</fullName>
    </recommendedName>
</protein>
<dbReference type="InterPro" id="IPR050101">
    <property type="entry name" value="CinA"/>
</dbReference>
<dbReference type="eggNOG" id="KOG2644">
    <property type="taxonomic scope" value="Eukaryota"/>
</dbReference>
<accession>A0A0L0GBL6</accession>
<dbReference type="STRING" id="667725.A0A0L0GBL6"/>
<dbReference type="PANTHER" id="PTHR13939">
    <property type="entry name" value="NICOTINAMIDE-NUCLEOTIDE AMIDOHYDROLASE PNCC"/>
    <property type="match status" value="1"/>
</dbReference>
<dbReference type="Gene3D" id="3.40.980.10">
    <property type="entry name" value="MoaB/Mog-like domain"/>
    <property type="match status" value="1"/>
</dbReference>
<dbReference type="RefSeq" id="XP_014160297.1">
    <property type="nucleotide sequence ID" value="XM_014304822.1"/>
</dbReference>
<dbReference type="InterPro" id="IPR036425">
    <property type="entry name" value="MoaB/Mog-like_dom_sf"/>
</dbReference>
<evidence type="ECO:0000313" key="2">
    <source>
        <dbReference type="EMBL" id="KNC86395.1"/>
    </source>
</evidence>
<dbReference type="SUPFAM" id="SSF53218">
    <property type="entry name" value="Molybdenum cofactor biosynthesis proteins"/>
    <property type="match status" value="1"/>
</dbReference>
<proteinExistence type="predicted"/>
<dbReference type="AlphaFoldDB" id="A0A0L0GBL6"/>
<dbReference type="PANTHER" id="PTHR13939:SF0">
    <property type="entry name" value="NMN AMIDOHYDROLASE-LIKE PROTEIN YFAY"/>
    <property type="match status" value="1"/>
</dbReference>
<dbReference type="EMBL" id="KQ241653">
    <property type="protein sequence ID" value="KNC86395.1"/>
    <property type="molecule type" value="Genomic_DNA"/>
</dbReference>
<dbReference type="SMART" id="SM00852">
    <property type="entry name" value="MoCF_biosynth"/>
    <property type="match status" value="1"/>
</dbReference>
<organism evidence="2 3">
    <name type="scientific">Sphaeroforma arctica JP610</name>
    <dbReference type="NCBI Taxonomy" id="667725"/>
    <lineage>
        <taxon>Eukaryota</taxon>
        <taxon>Ichthyosporea</taxon>
        <taxon>Ichthyophonida</taxon>
        <taxon>Sphaeroforma</taxon>
    </lineage>
</organism>
<dbReference type="Pfam" id="PF00994">
    <property type="entry name" value="MoCF_biosynth"/>
    <property type="match status" value="1"/>
</dbReference>
<feature type="domain" description="MoaB/Mog" evidence="1">
    <location>
        <begin position="62"/>
        <end position="226"/>
    </location>
</feature>
<keyword evidence="3" id="KW-1185">Reference proteome</keyword>
<dbReference type="InterPro" id="IPR001453">
    <property type="entry name" value="MoaB/Mog_dom"/>
</dbReference>
<evidence type="ECO:0000313" key="3">
    <source>
        <dbReference type="Proteomes" id="UP000054560"/>
    </source>
</evidence>